<dbReference type="EMBL" id="ABJB010380684">
    <property type="status" value="NOT_ANNOTATED_CDS"/>
    <property type="molecule type" value="Genomic_DNA"/>
</dbReference>
<dbReference type="Gene3D" id="1.20.1270.60">
    <property type="entry name" value="Arfaptin homology (AH) domain/BAR domain"/>
    <property type="match status" value="1"/>
</dbReference>
<dbReference type="InterPro" id="IPR000198">
    <property type="entry name" value="RhoGAP_dom"/>
</dbReference>
<keyword evidence="2" id="KW-0175">Coiled coil</keyword>
<proteinExistence type="evidence at protein level"/>
<dbReference type="Gene3D" id="2.30.30.40">
    <property type="entry name" value="SH3 Domains"/>
    <property type="match status" value="1"/>
</dbReference>
<dbReference type="PaxDb" id="6945-B7QC81"/>
<dbReference type="InParanoid" id="B7QC81"/>
<feature type="domain" description="SH3" evidence="5">
    <location>
        <begin position="681"/>
        <end position="740"/>
    </location>
</feature>
<dbReference type="VEuPathDB" id="VectorBase:ISCW022762"/>
<evidence type="ECO:0000313" key="9">
    <source>
        <dbReference type="Proteomes" id="UP000001555"/>
    </source>
</evidence>
<accession>B7QC81</accession>
<dbReference type="Pfam" id="PF00018">
    <property type="entry name" value="SH3_1"/>
    <property type="match status" value="1"/>
</dbReference>
<dbReference type="SUPFAM" id="SSF50044">
    <property type="entry name" value="SH3-domain"/>
    <property type="match status" value="1"/>
</dbReference>
<dbReference type="GO" id="GO:0005096">
    <property type="term" value="F:GTPase activator activity"/>
    <property type="evidence" value="ECO:0000318"/>
    <property type="project" value="GO_Central"/>
</dbReference>
<dbReference type="InterPro" id="IPR051627">
    <property type="entry name" value="SLIT-ROBO_RhoGAP"/>
</dbReference>
<evidence type="ECO:0000313" key="8">
    <source>
        <dbReference type="EnsemblMetazoa" id="ISCW022762-PA"/>
    </source>
</evidence>
<evidence type="ECO:0000259" key="6">
    <source>
        <dbReference type="PROSITE" id="PS50238"/>
    </source>
</evidence>
<dbReference type="SMART" id="SM00326">
    <property type="entry name" value="SH3"/>
    <property type="match status" value="1"/>
</dbReference>
<dbReference type="SUPFAM" id="SSF103657">
    <property type="entry name" value="BAR/IMD domain-like"/>
    <property type="match status" value="1"/>
</dbReference>
<dbReference type="SUPFAM" id="SSF48350">
    <property type="entry name" value="GTPase activation domain, GAP"/>
    <property type="match status" value="1"/>
</dbReference>
<evidence type="ECO:0000256" key="3">
    <source>
        <dbReference type="PROSITE-ProRule" id="PRU00192"/>
    </source>
</evidence>
<keyword evidence="10" id="KW-1267">Proteomics identification</keyword>
<dbReference type="PANTHER" id="PTHR14166">
    <property type="entry name" value="SLIT-ROBO RHO GTPASE ACTIVATING PROTEIN"/>
    <property type="match status" value="1"/>
</dbReference>
<dbReference type="VEuPathDB" id="VectorBase:ISCP_008584"/>
<organism>
    <name type="scientific">Ixodes scapularis</name>
    <name type="common">Black-legged tick</name>
    <name type="synonym">Deer tick</name>
    <dbReference type="NCBI Taxonomy" id="6945"/>
    <lineage>
        <taxon>Eukaryota</taxon>
        <taxon>Metazoa</taxon>
        <taxon>Ecdysozoa</taxon>
        <taxon>Arthropoda</taxon>
        <taxon>Chelicerata</taxon>
        <taxon>Arachnida</taxon>
        <taxon>Acari</taxon>
        <taxon>Parasitiformes</taxon>
        <taxon>Ixodida</taxon>
        <taxon>Ixodoidea</taxon>
        <taxon>Ixodidae</taxon>
        <taxon>Ixodinae</taxon>
        <taxon>Ixodes</taxon>
    </lineage>
</organism>
<sequence length="740" mass="84877">MQDYFRRRAEVELDYSRALDKMARTLMLRHKAEKPRCLQYNERKMAHLSDWRAKNTIMSRTKSCEHNEGNLLYKICYTGAVMFLCVCALSLQCRGIGAQQHEELLKVLHELHTTMKTYHAYRALEQQSKAKLDYVASQKSRLEQSIPKEKLEKSKRFRVVEKELSKVGAALRAAKHHEVRLQCLKARNEYLLCMESANAAIHKYFVEDLSDLMDCMDFGFHVCLSRALRTCGNAEECLQRSLQQECAALQQRAADLDSRADKQRFLEGNNAAFMVPRKFSFQPHRGDEEPQRVSVEHPIEEELDQRLRMLNKRLTSLCTENDEIWKTLETAERSLLDMIAAKECDCSALFEDRNGVKQPETLALKLRADKQETEDFYLEKFRDYTLGCNVVARLQAKAELMRAALGKENEASCGATPSPAHTPQAPGRPPPPRKKRIGRQATRGQPKLFEGSLEEYLEATDQEVPLVIRSCVRVINLYGLHHQGVFRVSGSQVEINHFRDCFERGEDPLSEVSDASDINSVAGVLKLYLRELREPLFPIFYFEQLMEISQLESKAEFVSKVREVVRSFPRPVVVVLRYLFAFLNHLSEFSDENMMDPYNLAICFGPTLVPIPEDKDQVQYQNLVNELVKGIIVYQEEIFPDDGGLVYEKYISAEAPDDIGSCPSSEATTSPCTPRSRPTGSEVLEATAQYDFVARSERELSFKRGDHLTLYAQVSPDWWRGHFAGRDGLVPDKYILLRIR</sequence>
<evidence type="ECO:0000313" key="7">
    <source>
        <dbReference type="EMBL" id="EEC16453.1"/>
    </source>
</evidence>
<feature type="compositionally biased region" description="Low complexity" evidence="4">
    <location>
        <begin position="668"/>
        <end position="679"/>
    </location>
</feature>
<dbReference type="FunFam" id="1.20.1270.60:FF:000094">
    <property type="entry name" value="SLIT-ROBO Rho GTPase-activating 2 protein"/>
    <property type="match status" value="1"/>
</dbReference>
<dbReference type="InterPro" id="IPR036028">
    <property type="entry name" value="SH3-like_dom_sf"/>
</dbReference>
<gene>
    <name evidence="7" type="ORF">IscW_ISCW022762</name>
</gene>
<dbReference type="EMBL" id="ABJB010984665">
    <property type="status" value="NOT_ANNOTATED_CDS"/>
    <property type="molecule type" value="Genomic_DNA"/>
</dbReference>
<dbReference type="EMBL" id="ABJB010872913">
    <property type="status" value="NOT_ANNOTATED_CDS"/>
    <property type="molecule type" value="Genomic_DNA"/>
</dbReference>
<feature type="region of interest" description="Disordered" evidence="4">
    <location>
        <begin position="661"/>
        <end position="680"/>
    </location>
</feature>
<evidence type="ECO:0000256" key="4">
    <source>
        <dbReference type="SAM" id="MobiDB-lite"/>
    </source>
</evidence>
<evidence type="ECO:0000256" key="2">
    <source>
        <dbReference type="ARBA" id="ARBA00023054"/>
    </source>
</evidence>
<dbReference type="EnsemblMetazoa" id="ISCW022762-RA">
    <property type="protein sequence ID" value="ISCW022762-PA"/>
    <property type="gene ID" value="ISCW022762"/>
</dbReference>
<dbReference type="EMBL" id="ABJB010480549">
    <property type="status" value="NOT_ANNOTATED_CDS"/>
    <property type="molecule type" value="Genomic_DNA"/>
</dbReference>
<dbReference type="VEuPathDB" id="VectorBase:ISCI022762"/>
<dbReference type="EMBL" id="ABJB010434046">
    <property type="status" value="NOT_ANNOTATED_CDS"/>
    <property type="molecule type" value="Genomic_DNA"/>
</dbReference>
<dbReference type="EMBL" id="ABJB010130985">
    <property type="status" value="NOT_ANNOTATED_CDS"/>
    <property type="molecule type" value="Genomic_DNA"/>
</dbReference>
<dbReference type="SMART" id="SM00324">
    <property type="entry name" value="RhoGAP"/>
    <property type="match status" value="1"/>
</dbReference>
<feature type="region of interest" description="Disordered" evidence="4">
    <location>
        <begin position="410"/>
        <end position="444"/>
    </location>
</feature>
<dbReference type="Gene3D" id="1.10.555.10">
    <property type="entry name" value="Rho GTPase activation protein"/>
    <property type="match status" value="1"/>
</dbReference>
<dbReference type="EMBL" id="ABJB010330295">
    <property type="status" value="NOT_ANNOTATED_CDS"/>
    <property type="molecule type" value="Genomic_DNA"/>
</dbReference>
<dbReference type="InterPro" id="IPR008936">
    <property type="entry name" value="Rho_GTPase_activation_prot"/>
</dbReference>
<dbReference type="PROSITE" id="PS50238">
    <property type="entry name" value="RHOGAP"/>
    <property type="match status" value="1"/>
</dbReference>
<dbReference type="HOGENOM" id="CLU_005715_1_2_1"/>
<dbReference type="CDD" id="cd04383">
    <property type="entry name" value="RhoGAP_srGAP"/>
    <property type="match status" value="1"/>
</dbReference>
<dbReference type="EMBL" id="DS905614">
    <property type="protein sequence ID" value="EEC16453.1"/>
    <property type="molecule type" value="Genomic_DNA"/>
</dbReference>
<dbReference type="EMBL" id="ABJB011019590">
    <property type="status" value="NOT_ANNOTATED_CDS"/>
    <property type="molecule type" value="Genomic_DNA"/>
</dbReference>
<dbReference type="Proteomes" id="UP000001555">
    <property type="component" value="Unassembled WGS sequence"/>
</dbReference>
<dbReference type="EMBL" id="ABJB010816586">
    <property type="status" value="NOT_ANNOTATED_CDS"/>
    <property type="molecule type" value="Genomic_DNA"/>
</dbReference>
<keyword evidence="1 3" id="KW-0728">SH3 domain</keyword>
<protein>
    <submittedName>
        <fullName evidence="7 8">Slit-robo Rho GTPase activating protein 1,3, putative</fullName>
    </submittedName>
</protein>
<evidence type="ECO:0000259" key="5">
    <source>
        <dbReference type="PROSITE" id="PS50002"/>
    </source>
</evidence>
<evidence type="ECO:0007829" key="10">
    <source>
        <dbReference type="PeptideAtlas" id="B7QC81"/>
    </source>
</evidence>
<feature type="domain" description="Rho-GAP" evidence="6">
    <location>
        <begin position="451"/>
        <end position="639"/>
    </location>
</feature>
<keyword evidence="9" id="KW-1185">Reference proteome</keyword>
<dbReference type="OrthoDB" id="5981864at2759"/>
<evidence type="ECO:0000256" key="1">
    <source>
        <dbReference type="ARBA" id="ARBA00022443"/>
    </source>
</evidence>
<reference evidence="7 9" key="1">
    <citation type="submission" date="2008-03" db="EMBL/GenBank/DDBJ databases">
        <title>Annotation of Ixodes scapularis.</title>
        <authorList>
            <consortium name="Ixodes scapularis Genome Project Consortium"/>
            <person name="Caler E."/>
            <person name="Hannick L.I."/>
            <person name="Bidwell S."/>
            <person name="Joardar V."/>
            <person name="Thiagarajan M."/>
            <person name="Amedeo P."/>
            <person name="Galinsky K.J."/>
            <person name="Schobel S."/>
            <person name="Inman J."/>
            <person name="Hostetler J."/>
            <person name="Miller J."/>
            <person name="Hammond M."/>
            <person name="Megy K."/>
            <person name="Lawson D."/>
            <person name="Kodira C."/>
            <person name="Sutton G."/>
            <person name="Meyer J."/>
            <person name="Hill C.A."/>
            <person name="Birren B."/>
            <person name="Nene V."/>
            <person name="Collins F."/>
            <person name="Alarcon-Chaidez F."/>
            <person name="Wikel S."/>
            <person name="Strausberg R."/>
        </authorList>
    </citation>
    <scope>NUCLEOTIDE SEQUENCE [LARGE SCALE GENOMIC DNA]</scope>
    <source>
        <strain evidence="9">Wikel</strain>
        <strain evidence="7">Wikel colony</strain>
    </source>
</reference>
<dbReference type="GO" id="GO:0030336">
    <property type="term" value="P:negative regulation of cell migration"/>
    <property type="evidence" value="ECO:0000318"/>
    <property type="project" value="GO_Central"/>
</dbReference>
<dbReference type="PROSITE" id="PS50002">
    <property type="entry name" value="SH3"/>
    <property type="match status" value="1"/>
</dbReference>
<dbReference type="InterPro" id="IPR027267">
    <property type="entry name" value="AH/BAR_dom_sf"/>
</dbReference>
<name>B7QC81_IXOSC</name>
<dbReference type="FunFam" id="2.30.30.40:FF:000136">
    <property type="entry name" value="Rho GTPase activating protein 4"/>
    <property type="match status" value="1"/>
</dbReference>
<dbReference type="STRING" id="6945.B7QC81"/>
<dbReference type="Pfam" id="PF00620">
    <property type="entry name" value="RhoGAP"/>
    <property type="match status" value="1"/>
</dbReference>
<dbReference type="InterPro" id="IPR001452">
    <property type="entry name" value="SH3_domain"/>
</dbReference>
<dbReference type="AlphaFoldDB" id="B7QC81"/>
<dbReference type="FunFam" id="1.10.555.10:FF:000026">
    <property type="entry name" value="Rho GTPase activating protein 4"/>
    <property type="match status" value="1"/>
</dbReference>
<dbReference type="EMBL" id="ABJB010141303">
    <property type="status" value="NOT_ANNOTATED_CDS"/>
    <property type="molecule type" value="Genomic_DNA"/>
</dbReference>
<dbReference type="CDD" id="cd11809">
    <property type="entry name" value="SH3_srGAP"/>
    <property type="match status" value="1"/>
</dbReference>
<reference evidence="8" key="2">
    <citation type="submission" date="2020-05" db="UniProtKB">
        <authorList>
            <consortium name="EnsemblMetazoa"/>
        </authorList>
    </citation>
    <scope>IDENTIFICATION</scope>
    <source>
        <strain evidence="8">wikel</strain>
    </source>
</reference>
<dbReference type="GO" id="GO:0007165">
    <property type="term" value="P:signal transduction"/>
    <property type="evidence" value="ECO:0007669"/>
    <property type="project" value="InterPro"/>
</dbReference>